<reference evidence="3 4" key="1">
    <citation type="journal article" date="2010" name="Proc. Natl. Acad. Sci. U.S.A.">
        <title>A Nitrospira metagenome illuminates the physiology and evolution of globally important nitrite-oxidizing bacteria.</title>
        <authorList>
            <person name="Lucker S."/>
            <person name="Wagner M."/>
            <person name="Maixner F."/>
            <person name="Pelletier E."/>
            <person name="Koch H."/>
            <person name="Vacherie B."/>
            <person name="Rattei T."/>
            <person name="Sinninghe Damste J."/>
            <person name="Spieck E."/>
            <person name="Le Paslier D."/>
            <person name="Daims H."/>
        </authorList>
    </citation>
    <scope>NUCLEOTIDE SEQUENCE [LARGE SCALE GENOMIC DNA]</scope>
</reference>
<dbReference type="PROSITE" id="PS51257">
    <property type="entry name" value="PROKAR_LIPOPROTEIN"/>
    <property type="match status" value="1"/>
</dbReference>
<dbReference type="AlphaFoldDB" id="D8PDS5"/>
<feature type="region of interest" description="Disordered" evidence="1">
    <location>
        <begin position="353"/>
        <end position="373"/>
    </location>
</feature>
<dbReference type="HOGENOM" id="CLU_846488_0_0_0"/>
<dbReference type="eggNOG" id="ENOG503107C">
    <property type="taxonomic scope" value="Bacteria"/>
</dbReference>
<name>D8PDS5_9BACT</name>
<dbReference type="KEGG" id="nde:NIDE1649"/>
<keyword evidence="4" id="KW-1185">Reference proteome</keyword>
<accession>D8PDS5</accession>
<dbReference type="STRING" id="330214.NIDE1649"/>
<dbReference type="Proteomes" id="UP000001660">
    <property type="component" value="Chromosome"/>
</dbReference>
<feature type="domain" description="Lipoprotein LPP20-like" evidence="2">
    <location>
        <begin position="32"/>
        <end position="137"/>
    </location>
</feature>
<protein>
    <recommendedName>
        <fullName evidence="2">Lipoprotein LPP20-like domain-containing protein</fullName>
    </recommendedName>
</protein>
<organism evidence="3 4">
    <name type="scientific">Nitrospira defluvii</name>
    <dbReference type="NCBI Taxonomy" id="330214"/>
    <lineage>
        <taxon>Bacteria</taxon>
        <taxon>Pseudomonadati</taxon>
        <taxon>Nitrospirota</taxon>
        <taxon>Nitrospiria</taxon>
        <taxon>Nitrospirales</taxon>
        <taxon>Nitrospiraceae</taxon>
        <taxon>Nitrospira</taxon>
    </lineage>
</organism>
<evidence type="ECO:0000256" key="1">
    <source>
        <dbReference type="SAM" id="MobiDB-lite"/>
    </source>
</evidence>
<dbReference type="Pfam" id="PF02169">
    <property type="entry name" value="LPP20"/>
    <property type="match status" value="1"/>
</dbReference>
<dbReference type="EMBL" id="FP929003">
    <property type="protein sequence ID" value="CBK41384.1"/>
    <property type="molecule type" value="Genomic_DNA"/>
</dbReference>
<dbReference type="Gene3D" id="3.10.28.20">
    <property type="entry name" value="Acetamidase/Formamidase-like domains"/>
    <property type="match status" value="1"/>
</dbReference>
<sequence length="373" mass="40596">MKLSTGRGRGIVLSALLFVLAGCGWFGGTARPSWIDGGSPQFPSAQYLVGVGQADSRPQATEQAYAAVSRIFKAEITAQAKDWESYLVVESRGQTSTERRLTLDNVTRVTTDKVLENVQVLDTWFDQKTRQYYALAGMNRAQAEAAMVERLNELDRTIQTEVTEAHQTQDKLSRVRNLKRAAKNLVLREAYNTDLRVVRSNGQGNASPHRVAELTAELEQFLAKNLLMAVVLSGDQAEPLERALVDGLTQEGFTVVGGGAGAGPAELLITGSVRLWPIEVNDPHFRYVRWCAESVIEEVATHRVVGALSKGGKEGHVTEREAAAKAVRVMQQEFASDLARSVAAHVYGERDLPASAATPSGCPKEAVQPPVSR</sequence>
<proteinExistence type="predicted"/>
<evidence type="ECO:0000313" key="4">
    <source>
        <dbReference type="Proteomes" id="UP000001660"/>
    </source>
</evidence>
<gene>
    <name evidence="3" type="ORF">NIDE1649</name>
</gene>
<evidence type="ECO:0000313" key="3">
    <source>
        <dbReference type="EMBL" id="CBK41384.1"/>
    </source>
</evidence>
<dbReference type="OrthoDB" id="9769588at2"/>
<evidence type="ECO:0000259" key="2">
    <source>
        <dbReference type="Pfam" id="PF02169"/>
    </source>
</evidence>
<dbReference type="InterPro" id="IPR024952">
    <property type="entry name" value="LPP20-like_dom"/>
</dbReference>